<dbReference type="InterPro" id="IPR023187">
    <property type="entry name" value="Tscrpt_reg_MarR-type_CS"/>
</dbReference>
<name>A0A1P8KEY7_9BURK</name>
<dbReference type="EMBL" id="CP019239">
    <property type="protein sequence ID" value="APW44531.1"/>
    <property type="molecule type" value="Genomic_DNA"/>
</dbReference>
<dbReference type="InterPro" id="IPR000835">
    <property type="entry name" value="HTH_MarR-typ"/>
</dbReference>
<dbReference type="Gene3D" id="1.10.10.10">
    <property type="entry name" value="Winged helix-like DNA-binding domain superfamily/Winged helix DNA-binding domain"/>
    <property type="match status" value="1"/>
</dbReference>
<dbReference type="GO" id="GO:0003700">
    <property type="term" value="F:DNA-binding transcription factor activity"/>
    <property type="evidence" value="ECO:0007669"/>
    <property type="project" value="InterPro"/>
</dbReference>
<dbReference type="GO" id="GO:0003677">
    <property type="term" value="F:DNA binding"/>
    <property type="evidence" value="ECO:0007669"/>
    <property type="project" value="UniProtKB-KW"/>
</dbReference>
<evidence type="ECO:0000313" key="5">
    <source>
        <dbReference type="EMBL" id="APW44531.1"/>
    </source>
</evidence>
<dbReference type="PROSITE" id="PS50995">
    <property type="entry name" value="HTH_MARR_2"/>
    <property type="match status" value="1"/>
</dbReference>
<organism evidence="5 6">
    <name type="scientific">Rhodoferax saidenbachensis</name>
    <dbReference type="NCBI Taxonomy" id="1484693"/>
    <lineage>
        <taxon>Bacteria</taxon>
        <taxon>Pseudomonadati</taxon>
        <taxon>Pseudomonadota</taxon>
        <taxon>Betaproteobacteria</taxon>
        <taxon>Burkholderiales</taxon>
        <taxon>Comamonadaceae</taxon>
        <taxon>Rhodoferax</taxon>
    </lineage>
</organism>
<dbReference type="STRING" id="1484693.RS694_19745"/>
<dbReference type="PROSITE" id="PS01117">
    <property type="entry name" value="HTH_MARR_1"/>
    <property type="match status" value="1"/>
</dbReference>
<dbReference type="InterPro" id="IPR036390">
    <property type="entry name" value="WH_DNA-bd_sf"/>
</dbReference>
<dbReference type="PRINTS" id="PR00598">
    <property type="entry name" value="HTHMARR"/>
</dbReference>
<dbReference type="InterPro" id="IPR036388">
    <property type="entry name" value="WH-like_DNA-bd_sf"/>
</dbReference>
<feature type="domain" description="HTH marR-type" evidence="4">
    <location>
        <begin position="23"/>
        <end position="154"/>
    </location>
</feature>
<sequence>MPVTPSKSSAVPLADPAASVPTFVAFMTAFGEAQQLLKTRMQNDAEQGLGPLHLRALCLCQRNPGAPQQQLVQSLTRDKGQIARLIRDLEERGLLVRTPDARDGRVWLLTVTPEGDKKCAWFSALEASVAHDLLGSLSAADSKRLNQVLQTVQAQLDRLGSDV</sequence>
<dbReference type="PANTHER" id="PTHR33164:SF43">
    <property type="entry name" value="HTH-TYPE TRANSCRIPTIONAL REPRESSOR YETL"/>
    <property type="match status" value="1"/>
</dbReference>
<keyword evidence="2" id="KW-0238">DNA-binding</keyword>
<evidence type="ECO:0000256" key="2">
    <source>
        <dbReference type="ARBA" id="ARBA00023125"/>
    </source>
</evidence>
<dbReference type="PANTHER" id="PTHR33164">
    <property type="entry name" value="TRANSCRIPTIONAL REGULATOR, MARR FAMILY"/>
    <property type="match status" value="1"/>
</dbReference>
<dbReference type="InterPro" id="IPR039422">
    <property type="entry name" value="MarR/SlyA-like"/>
</dbReference>
<dbReference type="RefSeq" id="WP_051391935.1">
    <property type="nucleotide sequence ID" value="NZ_CP019239.1"/>
</dbReference>
<keyword evidence="6" id="KW-1185">Reference proteome</keyword>
<gene>
    <name evidence="5" type="ORF">RS694_19745</name>
</gene>
<dbReference type="GO" id="GO:0006950">
    <property type="term" value="P:response to stress"/>
    <property type="evidence" value="ECO:0007669"/>
    <property type="project" value="TreeGrafter"/>
</dbReference>
<dbReference type="KEGG" id="rsb:RS694_19745"/>
<keyword evidence="3" id="KW-0804">Transcription</keyword>
<dbReference type="AlphaFoldDB" id="A0A1P8KEY7"/>
<keyword evidence="1" id="KW-0805">Transcription regulation</keyword>
<reference evidence="5 6" key="1">
    <citation type="submission" date="2017-01" db="EMBL/GenBank/DDBJ databases">
        <authorList>
            <person name="Mah S.A."/>
            <person name="Swanson W.J."/>
            <person name="Moy G.W."/>
            <person name="Vacquier V.D."/>
        </authorList>
    </citation>
    <scope>NUCLEOTIDE SEQUENCE [LARGE SCALE GENOMIC DNA]</scope>
    <source>
        <strain evidence="5 6">DSM 22694</strain>
    </source>
</reference>
<evidence type="ECO:0000259" key="4">
    <source>
        <dbReference type="PROSITE" id="PS50995"/>
    </source>
</evidence>
<evidence type="ECO:0000256" key="1">
    <source>
        <dbReference type="ARBA" id="ARBA00023015"/>
    </source>
</evidence>
<evidence type="ECO:0000313" key="6">
    <source>
        <dbReference type="Proteomes" id="UP000186110"/>
    </source>
</evidence>
<proteinExistence type="predicted"/>
<dbReference type="Pfam" id="PF12802">
    <property type="entry name" value="MarR_2"/>
    <property type="match status" value="1"/>
</dbReference>
<evidence type="ECO:0000256" key="3">
    <source>
        <dbReference type="ARBA" id="ARBA00023163"/>
    </source>
</evidence>
<dbReference type="SMART" id="SM00347">
    <property type="entry name" value="HTH_MARR"/>
    <property type="match status" value="1"/>
</dbReference>
<accession>A0A1P8KEY7</accession>
<dbReference type="Proteomes" id="UP000186110">
    <property type="component" value="Chromosome"/>
</dbReference>
<dbReference type="SUPFAM" id="SSF46785">
    <property type="entry name" value="Winged helix' DNA-binding domain"/>
    <property type="match status" value="1"/>
</dbReference>
<dbReference type="eggNOG" id="COG1846">
    <property type="taxonomic scope" value="Bacteria"/>
</dbReference>
<protein>
    <submittedName>
        <fullName evidence="5">MarR family transcriptional regulator</fullName>
    </submittedName>
</protein>